<dbReference type="PANTHER" id="PTHR33841">
    <property type="entry name" value="DNA METHYLTRANSFERASE YEEA-RELATED"/>
    <property type="match status" value="1"/>
</dbReference>
<protein>
    <recommendedName>
        <fullName evidence="1">site-specific DNA-methyltransferase (adenine-specific)</fullName>
        <ecNumber evidence="1">2.1.1.72</ecNumber>
    </recommendedName>
</protein>
<evidence type="ECO:0000313" key="12">
    <source>
        <dbReference type="Proteomes" id="UP000432715"/>
    </source>
</evidence>
<sequence length="741" mass="85572">MYKGFQYECRRFLVDHMMDCSLLDIEKLLWIYLNIYFNYIPNNSGFICKDEFLKKLSESKDFSHYKPMYFHISQEKYDKLNSLIANNIKDKKANIDLKELEGLFEGLLLDKNRSKTGTYYTPSSIVEIMVAKALEAFIEGCEGESVAKRVMMGENPFTDKEKTKGMLSKLLSIKVIDIACGGGVFLREALNVLSNLIIGLYSSIDIDIDALTIKKTLLEKSIYGVDMQKNTVALCKLLLLMEYKRDGSSSNKEAINLNIFEADGLLLKEINGEPIDNSFDIVIGNPPYIGERGNKQLFNKIKATEFGNRYYEGKMDYFYFFIYKGYELLKENATITFITTNYFVTADGGLKLRCFLKENMSFSWLINFNSLNLFKEAKGQHNIIFQAKKGKNCNRIELINIDNRKIKLHGLAGIVFGDVKEEGVSKTQLPRQEQLYDFHGNILINKDVINDKILDKIAGISNCSLGELCNINQGIVSGADRLNEKWGERLQLENETGRGIFVLNDKEIEEAGLNKQKYNKLLKDFYKNSDIKKYCVLENKKFKILYINDTSVENIQELPELHSHLNVFKDQLIERREVRNNKRKWYSLQWPRDEEIFNGEKIVSPQRAAENSFAYHDGPLYASADVYFISPKSKVSLLYLLGVLNSSLMYFWLFNRGKRKGEQLELYATPLKAIPIVNIDSKETNKIIRLVDEICNNQVNQIMQQVSLMEIDEAVFSLYQLDKREKEAIRKFVSDRRKTND</sequence>
<evidence type="ECO:0000313" key="11">
    <source>
        <dbReference type="EMBL" id="KAB3539074.1"/>
    </source>
</evidence>
<evidence type="ECO:0000256" key="5">
    <source>
        <dbReference type="ARBA" id="ARBA00022747"/>
    </source>
</evidence>
<comment type="caution">
    <text evidence="11">The sequence shown here is derived from an EMBL/GenBank/DDBJ whole genome shotgun (WGS) entry which is preliminary data.</text>
</comment>
<evidence type="ECO:0000256" key="1">
    <source>
        <dbReference type="ARBA" id="ARBA00011900"/>
    </source>
</evidence>
<organism evidence="11 12">
    <name type="scientific">Alkaliphilus pronyensis</name>
    <dbReference type="NCBI Taxonomy" id="1482732"/>
    <lineage>
        <taxon>Bacteria</taxon>
        <taxon>Bacillati</taxon>
        <taxon>Bacillota</taxon>
        <taxon>Clostridia</taxon>
        <taxon>Peptostreptococcales</taxon>
        <taxon>Natronincolaceae</taxon>
        <taxon>Alkaliphilus</taxon>
    </lineage>
</organism>
<evidence type="ECO:0000259" key="10">
    <source>
        <dbReference type="Pfam" id="PF12950"/>
    </source>
</evidence>
<keyword evidence="8" id="KW-1133">Transmembrane helix</keyword>
<dbReference type="GO" id="GO:0009007">
    <property type="term" value="F:site-specific DNA-methyltransferase (adenine-specific) activity"/>
    <property type="evidence" value="ECO:0007669"/>
    <property type="project" value="UniProtKB-EC"/>
</dbReference>
<dbReference type="AlphaFoldDB" id="A0A6I0FS51"/>
<keyword evidence="2 11" id="KW-0489">Methyltransferase</keyword>
<dbReference type="PRINTS" id="PR00507">
    <property type="entry name" value="N12N6MTFRASE"/>
</dbReference>
<dbReference type="InterPro" id="IPR044946">
    <property type="entry name" value="Restrct_endonuc_typeI_TRD_sf"/>
</dbReference>
<keyword evidence="12" id="KW-1185">Reference proteome</keyword>
<name>A0A6I0FS51_9FIRM</name>
<gene>
    <name evidence="11" type="ORF">F8154_01180</name>
</gene>
<evidence type="ECO:0000256" key="2">
    <source>
        <dbReference type="ARBA" id="ARBA00022603"/>
    </source>
</evidence>
<dbReference type="Gene3D" id="3.90.220.20">
    <property type="entry name" value="DNA methylase specificity domains"/>
    <property type="match status" value="1"/>
</dbReference>
<keyword evidence="8" id="KW-0472">Membrane</keyword>
<dbReference type="InterPro" id="IPR011639">
    <property type="entry name" value="MethylTrfase_TaqI-like_dom"/>
</dbReference>
<dbReference type="EC" id="2.1.1.72" evidence="1"/>
<evidence type="ECO:0000256" key="7">
    <source>
        <dbReference type="ARBA" id="ARBA00047942"/>
    </source>
</evidence>
<dbReference type="Proteomes" id="UP000432715">
    <property type="component" value="Unassembled WGS sequence"/>
</dbReference>
<dbReference type="InterPro" id="IPR029063">
    <property type="entry name" value="SAM-dependent_MTases_sf"/>
</dbReference>
<dbReference type="Pfam" id="PF12950">
    <property type="entry name" value="TaqI_C"/>
    <property type="match status" value="1"/>
</dbReference>
<dbReference type="PANTHER" id="PTHR33841:SF6">
    <property type="entry name" value="TYPE II METHYLTRANSFERASE M.HINDII"/>
    <property type="match status" value="1"/>
</dbReference>
<dbReference type="InterPro" id="IPR025931">
    <property type="entry name" value="TaqI_C"/>
</dbReference>
<dbReference type="SUPFAM" id="SSF116734">
    <property type="entry name" value="DNA methylase specificity domain"/>
    <property type="match status" value="1"/>
</dbReference>
<evidence type="ECO:0000256" key="4">
    <source>
        <dbReference type="ARBA" id="ARBA00022691"/>
    </source>
</evidence>
<feature type="domain" description="Type II methyltransferase M.TaqI-like" evidence="9">
    <location>
        <begin position="221"/>
        <end position="374"/>
    </location>
</feature>
<evidence type="ECO:0000256" key="6">
    <source>
        <dbReference type="ARBA" id="ARBA00023125"/>
    </source>
</evidence>
<evidence type="ECO:0000256" key="3">
    <source>
        <dbReference type="ARBA" id="ARBA00022679"/>
    </source>
</evidence>
<evidence type="ECO:0000259" key="9">
    <source>
        <dbReference type="Pfam" id="PF07669"/>
    </source>
</evidence>
<evidence type="ECO:0000256" key="8">
    <source>
        <dbReference type="SAM" id="Phobius"/>
    </source>
</evidence>
<reference evidence="11 12" key="1">
    <citation type="submission" date="2019-10" db="EMBL/GenBank/DDBJ databases">
        <title>Alkaliphilus serpentinus sp. nov. and Alkaliphilus pronyensis sp. nov., two novel anaerobic alkaliphilic species isolated from the serpentinized-hosted hydrothermal field of the Prony Bay (New Caledonia).</title>
        <authorList>
            <person name="Postec A."/>
        </authorList>
    </citation>
    <scope>NUCLEOTIDE SEQUENCE [LARGE SCALE GENOMIC DNA]</scope>
    <source>
        <strain evidence="11 12">LacV</strain>
    </source>
</reference>
<keyword evidence="6" id="KW-0238">DNA-binding</keyword>
<keyword evidence="8" id="KW-0812">Transmembrane</keyword>
<dbReference type="EMBL" id="WBZC01000003">
    <property type="protein sequence ID" value="KAB3539074.1"/>
    <property type="molecule type" value="Genomic_DNA"/>
</dbReference>
<keyword evidence="4" id="KW-0949">S-adenosyl-L-methionine</keyword>
<dbReference type="Pfam" id="PF07669">
    <property type="entry name" value="Eco57I"/>
    <property type="match status" value="1"/>
</dbReference>
<dbReference type="GO" id="GO:0032259">
    <property type="term" value="P:methylation"/>
    <property type="evidence" value="ECO:0007669"/>
    <property type="project" value="UniProtKB-KW"/>
</dbReference>
<feature type="transmembrane region" description="Helical" evidence="8">
    <location>
        <begin position="637"/>
        <end position="654"/>
    </location>
</feature>
<proteinExistence type="predicted"/>
<dbReference type="SUPFAM" id="SSF53335">
    <property type="entry name" value="S-adenosyl-L-methionine-dependent methyltransferases"/>
    <property type="match status" value="1"/>
</dbReference>
<dbReference type="OrthoDB" id="9815272at2"/>
<feature type="domain" description="TaqI-like C-terminal specificity" evidence="10">
    <location>
        <begin position="526"/>
        <end position="676"/>
    </location>
</feature>
<keyword evidence="3" id="KW-0808">Transferase</keyword>
<accession>A0A6I0FS51</accession>
<keyword evidence="5" id="KW-0680">Restriction system</keyword>
<dbReference type="Gene3D" id="3.40.50.150">
    <property type="entry name" value="Vaccinia Virus protein VP39"/>
    <property type="match status" value="1"/>
</dbReference>
<dbReference type="InterPro" id="IPR002052">
    <property type="entry name" value="DNA_methylase_N6_adenine_CS"/>
</dbReference>
<dbReference type="PROSITE" id="PS00092">
    <property type="entry name" value="N6_MTASE"/>
    <property type="match status" value="1"/>
</dbReference>
<comment type="catalytic activity">
    <reaction evidence="7">
        <text>a 2'-deoxyadenosine in DNA + S-adenosyl-L-methionine = an N(6)-methyl-2'-deoxyadenosine in DNA + S-adenosyl-L-homocysteine + H(+)</text>
        <dbReference type="Rhea" id="RHEA:15197"/>
        <dbReference type="Rhea" id="RHEA-COMP:12418"/>
        <dbReference type="Rhea" id="RHEA-COMP:12419"/>
        <dbReference type="ChEBI" id="CHEBI:15378"/>
        <dbReference type="ChEBI" id="CHEBI:57856"/>
        <dbReference type="ChEBI" id="CHEBI:59789"/>
        <dbReference type="ChEBI" id="CHEBI:90615"/>
        <dbReference type="ChEBI" id="CHEBI:90616"/>
        <dbReference type="EC" id="2.1.1.72"/>
    </reaction>
</comment>
<dbReference type="GO" id="GO:0009307">
    <property type="term" value="P:DNA restriction-modification system"/>
    <property type="evidence" value="ECO:0007669"/>
    <property type="project" value="UniProtKB-KW"/>
</dbReference>
<dbReference type="GO" id="GO:0003677">
    <property type="term" value="F:DNA binding"/>
    <property type="evidence" value="ECO:0007669"/>
    <property type="project" value="UniProtKB-KW"/>
</dbReference>
<dbReference type="InterPro" id="IPR050953">
    <property type="entry name" value="N4_N6_ade-DNA_methylase"/>
</dbReference>
<dbReference type="RefSeq" id="WP_151859753.1">
    <property type="nucleotide sequence ID" value="NZ_WBZC01000003.1"/>
</dbReference>